<feature type="domain" description="Histidine kinase/HSP90-like ATPase" evidence="5">
    <location>
        <begin position="523"/>
        <end position="572"/>
    </location>
</feature>
<evidence type="ECO:0000313" key="7">
    <source>
        <dbReference type="EMBL" id="MBS2100817.1"/>
    </source>
</evidence>
<dbReference type="Pfam" id="PF02518">
    <property type="entry name" value="HATPase_c"/>
    <property type="match status" value="1"/>
</dbReference>
<keyword evidence="3" id="KW-0812">Transmembrane</keyword>
<dbReference type="InterPro" id="IPR003594">
    <property type="entry name" value="HATPase_dom"/>
</dbReference>
<reference evidence="7 8" key="1">
    <citation type="journal article" date="2015" name="Int. J. Syst. Evol. Microbiol.">
        <title>Carboxylicivirga linearis sp. nov., isolated from a sea cucumber culture pond.</title>
        <authorList>
            <person name="Wang F.Q."/>
            <person name="Zhou Y.X."/>
            <person name="Lin X.Z."/>
            <person name="Chen G.J."/>
            <person name="Du Z.J."/>
        </authorList>
    </citation>
    <scope>NUCLEOTIDE SEQUENCE [LARGE SCALE GENOMIC DNA]</scope>
    <source>
        <strain evidence="7 8">FB218</strain>
    </source>
</reference>
<name>A0ABS5K0W6_9BACT</name>
<protein>
    <submittedName>
        <fullName evidence="7">Tetratricopeptide repeat protein</fullName>
    </submittedName>
</protein>
<feature type="chain" id="PRO_5046464887" evidence="4">
    <location>
        <begin position="26"/>
        <end position="627"/>
    </location>
</feature>
<dbReference type="InterPro" id="IPR011990">
    <property type="entry name" value="TPR-like_helical_dom_sf"/>
</dbReference>
<feature type="transmembrane region" description="Helical" evidence="3">
    <location>
        <begin position="385"/>
        <end position="408"/>
    </location>
</feature>
<evidence type="ECO:0000259" key="5">
    <source>
        <dbReference type="Pfam" id="PF02518"/>
    </source>
</evidence>
<organism evidence="7 8">
    <name type="scientific">Carboxylicivirga linearis</name>
    <dbReference type="NCBI Taxonomy" id="1628157"/>
    <lineage>
        <taxon>Bacteria</taxon>
        <taxon>Pseudomonadati</taxon>
        <taxon>Bacteroidota</taxon>
        <taxon>Bacteroidia</taxon>
        <taxon>Marinilabiliales</taxon>
        <taxon>Marinilabiliaceae</taxon>
        <taxon>Carboxylicivirga</taxon>
    </lineage>
</organism>
<dbReference type="InterPro" id="IPR050640">
    <property type="entry name" value="Bact_2-comp_sensor_kinase"/>
</dbReference>
<feature type="repeat" description="TPR" evidence="1">
    <location>
        <begin position="275"/>
        <end position="308"/>
    </location>
</feature>
<keyword evidence="3" id="KW-1133">Transmembrane helix</keyword>
<dbReference type="InterPro" id="IPR036890">
    <property type="entry name" value="HATPase_C_sf"/>
</dbReference>
<evidence type="ECO:0000259" key="6">
    <source>
        <dbReference type="Pfam" id="PF06580"/>
    </source>
</evidence>
<sequence>MKVKKLYNYSTISFLFLLFSLSIKANEAELPAEVDSMVQKAIEIIGLADENPDSCLMISKELLKNSLSTDVRANAFLNEAIGESYYYLQEFDSAKVCYQNALQGYIAIGDLKNQATAYNNIGLINYFQGKYALALENYNSSLEIEKELKNEPGVARSHHNIGMVYGRWERYDQQFEHYHLALELYEKFDDQESIAGLSNNMGITYAALHHYDKALENYRKAYFAYKKLGNKDRMAAVSSNLGCLFVYQGENQRAIEYFNEAIEYFKVSGDVMSLVSTYSSTGDAYREVGDFKKAISYYELAEETNKDLELLSLRKDNYYSLYLVYKDMGDYEKSLQAYEYFNDVTDSIFTAEKYERLLDLEKKYHSEKSEKELLELKAKEQKQKLWLWGLSIFFIFSAILVLIGLYILKIKEKQQRQIMEHKVLRTQMNPHFIFNSLSALQCFIIEGSQEAAIDFVADFSSLMRLVLQYAKEESITLKKEKEILEKYMSLQNRRFENKIQFSLEIDETLHVEKVMVPPMLAQPFVENAIEHGGLDMKGDGFIKVMITKDGNKLAISVEDNGIGIKKAQQKKKLITHKSIAMQLTKERLRLLQEQRGKKLEAMEIEDLSDYDLSGTRIAFRIPYMEIS</sequence>
<keyword evidence="2" id="KW-0175">Coiled coil</keyword>
<dbReference type="Gene3D" id="3.30.565.10">
    <property type="entry name" value="Histidine kinase-like ATPase, C-terminal domain"/>
    <property type="match status" value="1"/>
</dbReference>
<dbReference type="SUPFAM" id="SSF48452">
    <property type="entry name" value="TPR-like"/>
    <property type="match status" value="2"/>
</dbReference>
<dbReference type="Proteomes" id="UP000708576">
    <property type="component" value="Unassembled WGS sequence"/>
</dbReference>
<dbReference type="SUPFAM" id="SSF55874">
    <property type="entry name" value="ATPase domain of HSP90 chaperone/DNA topoisomerase II/histidine kinase"/>
    <property type="match status" value="1"/>
</dbReference>
<dbReference type="RefSeq" id="WP_212219409.1">
    <property type="nucleotide sequence ID" value="NZ_JAGUCO010000029.1"/>
</dbReference>
<feature type="domain" description="Signal transduction histidine kinase internal region" evidence="6">
    <location>
        <begin position="419"/>
        <end position="499"/>
    </location>
</feature>
<dbReference type="EMBL" id="JAGUCO010000029">
    <property type="protein sequence ID" value="MBS2100817.1"/>
    <property type="molecule type" value="Genomic_DNA"/>
</dbReference>
<dbReference type="PANTHER" id="PTHR34220:SF7">
    <property type="entry name" value="SENSOR HISTIDINE KINASE YPDA"/>
    <property type="match status" value="1"/>
</dbReference>
<dbReference type="InterPro" id="IPR010559">
    <property type="entry name" value="Sig_transdc_His_kin_internal"/>
</dbReference>
<evidence type="ECO:0000256" key="1">
    <source>
        <dbReference type="PROSITE-ProRule" id="PRU00339"/>
    </source>
</evidence>
<dbReference type="PROSITE" id="PS50005">
    <property type="entry name" value="TPR"/>
    <property type="match status" value="3"/>
</dbReference>
<evidence type="ECO:0000313" key="8">
    <source>
        <dbReference type="Proteomes" id="UP000708576"/>
    </source>
</evidence>
<dbReference type="SMART" id="SM00028">
    <property type="entry name" value="TPR"/>
    <property type="match status" value="6"/>
</dbReference>
<comment type="caution">
    <text evidence="7">The sequence shown here is derived from an EMBL/GenBank/DDBJ whole genome shotgun (WGS) entry which is preliminary data.</text>
</comment>
<feature type="coiled-coil region" evidence="2">
    <location>
        <begin position="357"/>
        <end position="384"/>
    </location>
</feature>
<keyword evidence="4" id="KW-0732">Signal</keyword>
<gene>
    <name evidence="7" type="ORF">KEM10_21195</name>
</gene>
<feature type="repeat" description="TPR" evidence="1">
    <location>
        <begin position="235"/>
        <end position="268"/>
    </location>
</feature>
<keyword evidence="3" id="KW-0472">Membrane</keyword>
<dbReference type="PANTHER" id="PTHR34220">
    <property type="entry name" value="SENSOR HISTIDINE KINASE YPDA"/>
    <property type="match status" value="1"/>
</dbReference>
<proteinExistence type="predicted"/>
<feature type="repeat" description="TPR" evidence="1">
    <location>
        <begin position="115"/>
        <end position="148"/>
    </location>
</feature>
<evidence type="ECO:0000256" key="4">
    <source>
        <dbReference type="SAM" id="SignalP"/>
    </source>
</evidence>
<dbReference type="Gene3D" id="1.25.40.10">
    <property type="entry name" value="Tetratricopeptide repeat domain"/>
    <property type="match status" value="2"/>
</dbReference>
<feature type="signal peptide" evidence="4">
    <location>
        <begin position="1"/>
        <end position="25"/>
    </location>
</feature>
<evidence type="ECO:0000256" key="2">
    <source>
        <dbReference type="SAM" id="Coils"/>
    </source>
</evidence>
<keyword evidence="8" id="KW-1185">Reference proteome</keyword>
<keyword evidence="1" id="KW-0802">TPR repeat</keyword>
<accession>A0ABS5K0W6</accession>
<evidence type="ECO:0000256" key="3">
    <source>
        <dbReference type="SAM" id="Phobius"/>
    </source>
</evidence>
<dbReference type="Pfam" id="PF13181">
    <property type="entry name" value="TPR_8"/>
    <property type="match status" value="1"/>
</dbReference>
<dbReference type="Pfam" id="PF13424">
    <property type="entry name" value="TPR_12"/>
    <property type="match status" value="2"/>
</dbReference>
<dbReference type="Pfam" id="PF06580">
    <property type="entry name" value="His_kinase"/>
    <property type="match status" value="1"/>
</dbReference>
<dbReference type="InterPro" id="IPR019734">
    <property type="entry name" value="TPR_rpt"/>
</dbReference>